<feature type="signal peptide" evidence="1">
    <location>
        <begin position="1"/>
        <end position="20"/>
    </location>
</feature>
<dbReference type="InterPro" id="IPR025737">
    <property type="entry name" value="FApF"/>
</dbReference>
<dbReference type="EMBL" id="LSTO01000001">
    <property type="protein sequence ID" value="OWW21035.1"/>
    <property type="molecule type" value="Genomic_DNA"/>
</dbReference>
<accession>A0A254TES3</accession>
<organism evidence="2 3">
    <name type="scientific">Noviherbaspirillum denitrificans</name>
    <dbReference type="NCBI Taxonomy" id="1968433"/>
    <lineage>
        <taxon>Bacteria</taxon>
        <taxon>Pseudomonadati</taxon>
        <taxon>Pseudomonadota</taxon>
        <taxon>Betaproteobacteria</taxon>
        <taxon>Burkholderiales</taxon>
        <taxon>Oxalobacteraceae</taxon>
        <taxon>Noviherbaspirillum</taxon>
    </lineage>
</organism>
<evidence type="ECO:0008006" key="4">
    <source>
        <dbReference type="Google" id="ProtNLM"/>
    </source>
</evidence>
<dbReference type="OrthoDB" id="5297564at2"/>
<evidence type="ECO:0000313" key="2">
    <source>
        <dbReference type="EMBL" id="OWW21035.1"/>
    </source>
</evidence>
<dbReference type="Pfam" id="PF13557">
    <property type="entry name" value="Phenol_MetA_deg"/>
    <property type="match status" value="1"/>
</dbReference>
<dbReference type="Proteomes" id="UP000197535">
    <property type="component" value="Unassembled WGS sequence"/>
</dbReference>
<proteinExistence type="predicted"/>
<reference evidence="2 3" key="1">
    <citation type="submission" date="2016-02" db="EMBL/GenBank/DDBJ databases">
        <authorList>
            <person name="Wen L."/>
            <person name="He K."/>
            <person name="Yang H."/>
        </authorList>
    </citation>
    <scope>NUCLEOTIDE SEQUENCE [LARGE SCALE GENOMIC DNA]</scope>
    <source>
        <strain evidence="2 3">TSA40</strain>
    </source>
</reference>
<dbReference type="RefSeq" id="WP_088707891.1">
    <property type="nucleotide sequence ID" value="NZ_LSTO01000001.1"/>
</dbReference>
<keyword evidence="1" id="KW-0732">Signal</keyword>
<sequence length="331" mass="35338">MNIRPLLGFIAAALMLPAYAQQGGADTSAARDALKKQEGDTDQTSLLKQTLTAVDKQYSLIKRGTIAYTYDLSYSYTGQERINADISSGQLTLFEINNDSAHQITNTLSVDYGVRDNLTASLSLPLVSKYSENPGFDGFSHSLGDIGLGARFQPFEAKRGRPSLTLTGNLRLPTGKSPFKVDAKQDLATGSGVPSLTAGVNVNHIVDPVALFGSLNFTYSGDAKDLAQIRGSRVLTRVDPGPSMGFGFGFAYALSYGISTSFSIQESISRGTTLHFLDGGRAKTKTQTSGMMNFGLGYRISPKTTLNFTAGIGLTNDSPDFTMGVSMPLSF</sequence>
<feature type="chain" id="PRO_5013259424" description="Transporter" evidence="1">
    <location>
        <begin position="21"/>
        <end position="331"/>
    </location>
</feature>
<evidence type="ECO:0000256" key="1">
    <source>
        <dbReference type="SAM" id="SignalP"/>
    </source>
</evidence>
<name>A0A254TES3_9BURK</name>
<dbReference type="AlphaFoldDB" id="A0A254TES3"/>
<evidence type="ECO:0000313" key="3">
    <source>
        <dbReference type="Proteomes" id="UP000197535"/>
    </source>
</evidence>
<gene>
    <name evidence="2" type="ORF">AYR66_17705</name>
</gene>
<comment type="caution">
    <text evidence="2">The sequence shown here is derived from an EMBL/GenBank/DDBJ whole genome shotgun (WGS) entry which is preliminary data.</text>
</comment>
<protein>
    <recommendedName>
        <fullName evidence="4">Transporter</fullName>
    </recommendedName>
</protein>
<keyword evidence="3" id="KW-1185">Reference proteome</keyword>